<evidence type="ECO:0000256" key="6">
    <source>
        <dbReference type="ARBA" id="ARBA00023040"/>
    </source>
</evidence>
<dbReference type="InterPro" id="IPR047132">
    <property type="entry name" value="Olfact_rcpt_6C-like"/>
</dbReference>
<evidence type="ECO:0000256" key="2">
    <source>
        <dbReference type="ARBA" id="ARBA00022475"/>
    </source>
</evidence>
<dbReference type="InterPro" id="IPR000276">
    <property type="entry name" value="GPCR_Rhodpsn"/>
</dbReference>
<comment type="subcellular location">
    <subcellularLocation>
        <location evidence="1 11">Cell membrane</location>
        <topology evidence="1 11">Multi-pass membrane protein</topology>
    </subcellularLocation>
</comment>
<dbReference type="RefSeq" id="XP_060540976.1">
    <property type="nucleotide sequence ID" value="XM_060684993.1"/>
</dbReference>
<dbReference type="PANTHER" id="PTHR26454:SF1">
    <property type="entry name" value="OLFACTORY RECEPTOR"/>
    <property type="match status" value="1"/>
</dbReference>
<evidence type="ECO:0000313" key="15">
    <source>
        <dbReference type="RefSeq" id="XP_060541559.1"/>
    </source>
</evidence>
<evidence type="ECO:0000256" key="5">
    <source>
        <dbReference type="ARBA" id="ARBA00022989"/>
    </source>
</evidence>
<dbReference type="PRINTS" id="PR00245">
    <property type="entry name" value="OLFACTORYR"/>
</dbReference>
<feature type="domain" description="G-protein coupled receptors family 1 profile" evidence="12">
    <location>
        <begin position="45"/>
        <end position="294"/>
    </location>
</feature>
<keyword evidence="5 11" id="KW-1133">Transmembrane helix</keyword>
<feature type="transmembrane region" description="Helical" evidence="11">
    <location>
        <begin position="144"/>
        <end position="166"/>
    </location>
</feature>
<evidence type="ECO:0000256" key="10">
    <source>
        <dbReference type="RuleBase" id="RU000688"/>
    </source>
</evidence>
<evidence type="ECO:0000256" key="1">
    <source>
        <dbReference type="ARBA" id="ARBA00004651"/>
    </source>
</evidence>
<evidence type="ECO:0000256" key="4">
    <source>
        <dbReference type="ARBA" id="ARBA00022725"/>
    </source>
</evidence>
<name>A0ABM3YXX0_PANGU</name>
<keyword evidence="6 10" id="KW-0297">G-protein coupled receptor</keyword>
<proteinExistence type="inferred from homology"/>
<dbReference type="Proteomes" id="UP001652622">
    <property type="component" value="Unplaced"/>
</dbReference>
<sequence>MMGTRTQNSTTQVTEFILIGFQLPRAMELFLFSLLLVVLFFTLAGNLMIITLVCVDQRLQTPMYFFLCNLSFLEVFFVLSITPKMLTNLVSMNKSISFLGCVIQCYSYFFFGTCEIIIIAVMAFDRYIAICHPLRYTIIMNGRICVSLVLGYWIASFMSSFLPIFLLGQLSFCSSNVIDHFFCDYAPLIQLSCNDVDTLLRLESSLSALMLLSSLCVTVVSYVYIIVTILRMKTSGSRKKTFSTCASHLTVASIFYGSAIFMYSLPSKGRSRDAQKAVAVLTAVVTPLLNPFIYTLRNEKVKDAFRDCLQRHKRIL</sequence>
<keyword evidence="3 10" id="KW-0812">Transmembrane</keyword>
<feature type="transmembrane region" description="Helical" evidence="11">
    <location>
        <begin position="96"/>
        <end position="124"/>
    </location>
</feature>
<evidence type="ECO:0000256" key="9">
    <source>
        <dbReference type="ARBA" id="ARBA00023224"/>
    </source>
</evidence>
<gene>
    <name evidence="14" type="primary">LOC132709933</name>
    <name evidence="15" type="synonym">LOC132710116</name>
</gene>
<evidence type="ECO:0000313" key="13">
    <source>
        <dbReference type="Proteomes" id="UP001652622"/>
    </source>
</evidence>
<dbReference type="PANTHER" id="PTHR26454">
    <property type="entry name" value="OLFACTORY RECEPTOR"/>
    <property type="match status" value="1"/>
</dbReference>
<keyword evidence="8 10" id="KW-0675">Receptor</keyword>
<keyword evidence="9 10" id="KW-0807">Transducer</keyword>
<keyword evidence="4 11" id="KW-0552">Olfaction</keyword>
<feature type="transmembrane region" description="Helical" evidence="11">
    <location>
        <begin position="29"/>
        <end position="55"/>
    </location>
</feature>
<feature type="transmembrane region" description="Helical" evidence="11">
    <location>
        <begin position="277"/>
        <end position="296"/>
    </location>
</feature>
<dbReference type="PRINTS" id="PR00237">
    <property type="entry name" value="GPCRRHODOPSN"/>
</dbReference>
<keyword evidence="7 11" id="KW-0472">Membrane</keyword>
<accession>A0ABM3YXX0</accession>
<evidence type="ECO:0000256" key="11">
    <source>
        <dbReference type="RuleBase" id="RU363047"/>
    </source>
</evidence>
<reference evidence="14 15" key="1">
    <citation type="submission" date="2025-05" db="UniProtKB">
        <authorList>
            <consortium name="RefSeq"/>
        </authorList>
    </citation>
    <scope>IDENTIFICATION</scope>
    <source>
        <tissue evidence="14 15">Blood</tissue>
    </source>
</reference>
<dbReference type="Pfam" id="PF00001">
    <property type="entry name" value="7tm_1"/>
    <property type="match status" value="1"/>
</dbReference>
<evidence type="ECO:0000256" key="7">
    <source>
        <dbReference type="ARBA" id="ARBA00023136"/>
    </source>
</evidence>
<dbReference type="GeneID" id="132709933"/>
<keyword evidence="2 11" id="KW-1003">Cell membrane</keyword>
<organism evidence="13 14">
    <name type="scientific">Pantherophis guttatus</name>
    <name type="common">Corn snake</name>
    <name type="synonym">Elaphe guttata</name>
    <dbReference type="NCBI Taxonomy" id="94885"/>
    <lineage>
        <taxon>Eukaryota</taxon>
        <taxon>Metazoa</taxon>
        <taxon>Chordata</taxon>
        <taxon>Craniata</taxon>
        <taxon>Vertebrata</taxon>
        <taxon>Euteleostomi</taxon>
        <taxon>Lepidosauria</taxon>
        <taxon>Squamata</taxon>
        <taxon>Bifurcata</taxon>
        <taxon>Unidentata</taxon>
        <taxon>Episquamata</taxon>
        <taxon>Toxicofera</taxon>
        <taxon>Serpentes</taxon>
        <taxon>Colubroidea</taxon>
        <taxon>Colubridae</taxon>
        <taxon>Colubrinae</taxon>
        <taxon>Pantherophis</taxon>
    </lineage>
</organism>
<dbReference type="PROSITE" id="PS00237">
    <property type="entry name" value="G_PROTEIN_RECEP_F1_1"/>
    <property type="match status" value="1"/>
</dbReference>
<dbReference type="PROSITE" id="PS50262">
    <property type="entry name" value="G_PROTEIN_RECEP_F1_2"/>
    <property type="match status" value="1"/>
</dbReference>
<dbReference type="RefSeq" id="XP_060541559.1">
    <property type="nucleotide sequence ID" value="XM_060685576.1"/>
</dbReference>
<feature type="transmembrane region" description="Helical" evidence="11">
    <location>
        <begin position="62"/>
        <end position="81"/>
    </location>
</feature>
<feature type="transmembrane region" description="Helical" evidence="11">
    <location>
        <begin position="208"/>
        <end position="230"/>
    </location>
</feature>
<keyword evidence="13" id="KW-1185">Reference proteome</keyword>
<evidence type="ECO:0000259" key="12">
    <source>
        <dbReference type="PROSITE" id="PS50262"/>
    </source>
</evidence>
<dbReference type="SUPFAM" id="SSF81321">
    <property type="entry name" value="Family A G protein-coupled receptor-like"/>
    <property type="match status" value="1"/>
</dbReference>
<evidence type="ECO:0000256" key="3">
    <source>
        <dbReference type="ARBA" id="ARBA00022692"/>
    </source>
</evidence>
<dbReference type="CDD" id="cd15912">
    <property type="entry name" value="7tmA_OR6C-like"/>
    <property type="match status" value="1"/>
</dbReference>
<dbReference type="InterPro" id="IPR000725">
    <property type="entry name" value="Olfact_rcpt"/>
</dbReference>
<protein>
    <recommendedName>
        <fullName evidence="11">Olfactory receptor</fullName>
    </recommendedName>
</protein>
<keyword evidence="11" id="KW-0716">Sensory transduction</keyword>
<dbReference type="InterPro" id="IPR017452">
    <property type="entry name" value="GPCR_Rhodpsn_7TM"/>
</dbReference>
<evidence type="ECO:0000256" key="8">
    <source>
        <dbReference type="ARBA" id="ARBA00023170"/>
    </source>
</evidence>
<dbReference type="Gene3D" id="1.20.1070.10">
    <property type="entry name" value="Rhodopsin 7-helix transmembrane proteins"/>
    <property type="match status" value="1"/>
</dbReference>
<evidence type="ECO:0000313" key="14">
    <source>
        <dbReference type="RefSeq" id="XP_060540976.1"/>
    </source>
</evidence>
<comment type="similarity">
    <text evidence="10">Belongs to the G-protein coupled receptor 1 family.</text>
</comment>
<feature type="transmembrane region" description="Helical" evidence="11">
    <location>
        <begin position="242"/>
        <end position="265"/>
    </location>
</feature>